<evidence type="ECO:0000256" key="3">
    <source>
        <dbReference type="ARBA" id="ARBA00022603"/>
    </source>
</evidence>
<feature type="binding site" evidence="7 8">
    <location>
        <position position="70"/>
    </location>
    <ligand>
        <name>S-adenosyl-L-methionine</name>
        <dbReference type="ChEBI" id="CHEBI:59789"/>
    </ligand>
</feature>
<dbReference type="STRING" id="121290.APY04_2136"/>
<keyword evidence="2 7" id="KW-0698">rRNA processing</keyword>
<feature type="compositionally biased region" description="Polar residues" evidence="9">
    <location>
        <begin position="1"/>
        <end position="19"/>
    </location>
</feature>
<accession>A0A109BDP3</accession>
<dbReference type="SUPFAM" id="SSF53335">
    <property type="entry name" value="S-adenosyl-L-methionine-dependent methyltransferases"/>
    <property type="match status" value="1"/>
</dbReference>
<dbReference type="HAMAP" id="MF_00607">
    <property type="entry name" value="16SrRNA_methyltr_A"/>
    <property type="match status" value="1"/>
</dbReference>
<dbReference type="PATRIC" id="fig|121290.4.peg.2333"/>
<dbReference type="GO" id="GO:0052908">
    <property type="term" value="F:16S rRNA (adenine(1518)-N(6)/adenine(1519)-N(6))-dimethyltransferase activity"/>
    <property type="evidence" value="ECO:0007669"/>
    <property type="project" value="UniProtKB-EC"/>
</dbReference>
<dbReference type="Pfam" id="PF00398">
    <property type="entry name" value="RrnaAD"/>
    <property type="match status" value="1"/>
</dbReference>
<evidence type="ECO:0000313" key="11">
    <source>
        <dbReference type="EMBL" id="KWT66729.1"/>
    </source>
</evidence>
<dbReference type="FunFam" id="1.10.8.100:FF:000001">
    <property type="entry name" value="Ribosomal RNA small subunit methyltransferase A"/>
    <property type="match status" value="1"/>
</dbReference>
<comment type="catalytic activity">
    <reaction evidence="7">
        <text>adenosine(1518)/adenosine(1519) in 16S rRNA + 4 S-adenosyl-L-methionine = N(6)-dimethyladenosine(1518)/N(6)-dimethyladenosine(1519) in 16S rRNA + 4 S-adenosyl-L-homocysteine + 4 H(+)</text>
        <dbReference type="Rhea" id="RHEA:19609"/>
        <dbReference type="Rhea" id="RHEA-COMP:10232"/>
        <dbReference type="Rhea" id="RHEA-COMP:10233"/>
        <dbReference type="ChEBI" id="CHEBI:15378"/>
        <dbReference type="ChEBI" id="CHEBI:57856"/>
        <dbReference type="ChEBI" id="CHEBI:59789"/>
        <dbReference type="ChEBI" id="CHEBI:74411"/>
        <dbReference type="ChEBI" id="CHEBI:74493"/>
        <dbReference type="EC" id="2.1.1.182"/>
    </reaction>
</comment>
<keyword evidence="4 7" id="KW-0808">Transferase</keyword>
<dbReference type="Proteomes" id="UP000059074">
    <property type="component" value="Unassembled WGS sequence"/>
</dbReference>
<keyword evidence="6 7" id="KW-0694">RNA-binding</keyword>
<evidence type="ECO:0000256" key="7">
    <source>
        <dbReference type="HAMAP-Rule" id="MF_00607"/>
    </source>
</evidence>
<dbReference type="PANTHER" id="PTHR11727">
    <property type="entry name" value="DIMETHYLADENOSINE TRANSFERASE"/>
    <property type="match status" value="1"/>
</dbReference>
<comment type="function">
    <text evidence="7">Specifically dimethylates two adjacent adenosines (A1518 and A1519) in the loop of a conserved hairpin near the 3'-end of 16S rRNA in the 30S particle. May play a critical role in biogenesis of 30S subunits.</text>
</comment>
<dbReference type="OrthoDB" id="9814755at2"/>
<protein>
    <recommendedName>
        <fullName evidence="7">Ribosomal RNA small subunit methyltransferase A</fullName>
        <ecNumber evidence="7">2.1.1.182</ecNumber>
    </recommendedName>
    <alternativeName>
        <fullName evidence="7">16S rRNA (adenine(1518)-N(6)/adenine(1519)-N(6))-dimethyltransferase</fullName>
    </alternativeName>
    <alternativeName>
        <fullName evidence="7">16S rRNA dimethyladenosine transferase</fullName>
    </alternativeName>
    <alternativeName>
        <fullName evidence="7">16S rRNA dimethylase</fullName>
    </alternativeName>
    <alternativeName>
        <fullName evidence="7">S-adenosylmethionine-6-N', N'-adenosyl(rRNA) dimethyltransferase</fullName>
    </alternativeName>
</protein>
<dbReference type="Gene3D" id="1.10.8.100">
    <property type="entry name" value="Ribosomal RNA adenine dimethylase-like, domain 2"/>
    <property type="match status" value="1"/>
</dbReference>
<evidence type="ECO:0000256" key="4">
    <source>
        <dbReference type="ARBA" id="ARBA00022679"/>
    </source>
</evidence>
<comment type="similarity">
    <text evidence="7">Belongs to the class I-like SAM-binding methyltransferase superfamily. rRNA adenine N(6)-methyltransferase family. RsmA subfamily.</text>
</comment>
<evidence type="ECO:0000256" key="8">
    <source>
        <dbReference type="PROSITE-ProRule" id="PRU01026"/>
    </source>
</evidence>
<comment type="subcellular location">
    <subcellularLocation>
        <location evidence="7">Cytoplasm</location>
    </subcellularLocation>
</comment>
<feature type="binding site" evidence="7 8">
    <location>
        <position position="140"/>
    </location>
    <ligand>
        <name>S-adenosyl-L-methionine</name>
        <dbReference type="ChEBI" id="CHEBI:59789"/>
    </ligand>
</feature>
<dbReference type="RefSeq" id="WP_068462308.1">
    <property type="nucleotide sequence ID" value="NZ_JAEFBX010000003.1"/>
</dbReference>
<evidence type="ECO:0000256" key="9">
    <source>
        <dbReference type="SAM" id="MobiDB-lite"/>
    </source>
</evidence>
<keyword evidence="3 7" id="KW-0489">Methyltransferase</keyword>
<name>A0A109BDP3_HYPSL</name>
<feature type="binding site" evidence="7 8">
    <location>
        <position position="43"/>
    </location>
    <ligand>
        <name>S-adenosyl-L-methionine</name>
        <dbReference type="ChEBI" id="CHEBI:59789"/>
    </ligand>
</feature>
<evidence type="ECO:0000256" key="5">
    <source>
        <dbReference type="ARBA" id="ARBA00022691"/>
    </source>
</evidence>
<dbReference type="EC" id="2.1.1.182" evidence="7"/>
<dbReference type="InterPro" id="IPR011530">
    <property type="entry name" value="rRNA_adenine_dimethylase"/>
</dbReference>
<dbReference type="PROSITE" id="PS01131">
    <property type="entry name" value="RRNA_A_DIMETH"/>
    <property type="match status" value="1"/>
</dbReference>
<dbReference type="InterPro" id="IPR020598">
    <property type="entry name" value="rRNA_Ade_methylase_Trfase_N"/>
</dbReference>
<reference evidence="11 12" key="1">
    <citation type="submission" date="2015-10" db="EMBL/GenBank/DDBJ databases">
        <title>Transcriptomic analysis of a linuron degrading triple-species bacterial consortium.</title>
        <authorList>
            <person name="Albers P."/>
        </authorList>
    </citation>
    <scope>NUCLEOTIDE SEQUENCE [LARGE SCALE GENOMIC DNA]</scope>
    <source>
        <strain evidence="11 12">WDL6</strain>
    </source>
</reference>
<dbReference type="PROSITE" id="PS51689">
    <property type="entry name" value="SAM_RNA_A_N6_MT"/>
    <property type="match status" value="1"/>
</dbReference>
<sequence>MTTDPRNTDTPGNGAQTASDGLPPLRDIIKTFELRAKKSLGQNFILDLNLTRRIARAAGPLEGRTVVEVGPGPGGLTRALFMEGAERVIAVERDERTRGALDMIAARYPERLKIHFGDALEADWPSLLGTQTGRAIIVANLPYGVATLLLTGWLSAEPWPPWYSRMVLMFQKEVAERIVAQPGCKAYGRVSVLAQWRASARIVLNLPPEAFTPPPKVASAVVDLIPHTDPSPPCNPKVLAQVTAAAFGQRRKMLRASLKQLQAEPEALLEAAGIAGNLRAEDLSVKDFARLAMVYERAFLRRA</sequence>
<gene>
    <name evidence="7" type="primary">rsmA</name>
    <name evidence="7" type="synonym">ksgA</name>
    <name evidence="11" type="ORF">APY04_2136</name>
</gene>
<keyword evidence="1 7" id="KW-0963">Cytoplasm</keyword>
<feature type="region of interest" description="Disordered" evidence="9">
    <location>
        <begin position="1"/>
        <end position="22"/>
    </location>
</feature>
<dbReference type="InterPro" id="IPR029063">
    <property type="entry name" value="SAM-dependent_MTases_sf"/>
</dbReference>
<comment type="caution">
    <text evidence="11">The sequence shown here is derived from an EMBL/GenBank/DDBJ whole genome shotgun (WGS) entry which is preliminary data.</text>
</comment>
<dbReference type="GO" id="GO:0003723">
    <property type="term" value="F:RNA binding"/>
    <property type="evidence" value="ECO:0007669"/>
    <property type="project" value="UniProtKB-UniRule"/>
</dbReference>
<evidence type="ECO:0000256" key="2">
    <source>
        <dbReference type="ARBA" id="ARBA00022552"/>
    </source>
</evidence>
<dbReference type="InterPro" id="IPR001737">
    <property type="entry name" value="KsgA/Erm"/>
</dbReference>
<dbReference type="EMBL" id="LMTR01000071">
    <property type="protein sequence ID" value="KWT66729.1"/>
    <property type="molecule type" value="Genomic_DNA"/>
</dbReference>
<dbReference type="InterPro" id="IPR020596">
    <property type="entry name" value="rRNA_Ade_Mease_Trfase_CS"/>
</dbReference>
<dbReference type="SMART" id="SM00650">
    <property type="entry name" value="rADc"/>
    <property type="match status" value="1"/>
</dbReference>
<organism evidence="11 12">
    <name type="scientific">Hyphomicrobium sulfonivorans</name>
    <dbReference type="NCBI Taxonomy" id="121290"/>
    <lineage>
        <taxon>Bacteria</taxon>
        <taxon>Pseudomonadati</taxon>
        <taxon>Pseudomonadota</taxon>
        <taxon>Alphaproteobacteria</taxon>
        <taxon>Hyphomicrobiales</taxon>
        <taxon>Hyphomicrobiaceae</taxon>
        <taxon>Hyphomicrobium</taxon>
    </lineage>
</organism>
<dbReference type="Gene3D" id="3.40.50.150">
    <property type="entry name" value="Vaccinia Virus protein VP39"/>
    <property type="match status" value="1"/>
</dbReference>
<feature type="domain" description="Ribosomal RNA adenine methylase transferase N-terminal" evidence="10">
    <location>
        <begin position="50"/>
        <end position="228"/>
    </location>
</feature>
<evidence type="ECO:0000256" key="6">
    <source>
        <dbReference type="ARBA" id="ARBA00022884"/>
    </source>
</evidence>
<evidence type="ECO:0000313" key="12">
    <source>
        <dbReference type="Proteomes" id="UP000059074"/>
    </source>
</evidence>
<keyword evidence="12" id="KW-1185">Reference proteome</keyword>
<feature type="binding site" evidence="7 8">
    <location>
        <position position="92"/>
    </location>
    <ligand>
        <name>S-adenosyl-L-methionine</name>
        <dbReference type="ChEBI" id="CHEBI:59789"/>
    </ligand>
</feature>
<evidence type="ECO:0000256" key="1">
    <source>
        <dbReference type="ARBA" id="ARBA00022490"/>
    </source>
</evidence>
<dbReference type="GO" id="GO:0005829">
    <property type="term" value="C:cytosol"/>
    <property type="evidence" value="ECO:0007669"/>
    <property type="project" value="TreeGrafter"/>
</dbReference>
<feature type="binding site" evidence="7 8">
    <location>
        <position position="45"/>
    </location>
    <ligand>
        <name>S-adenosyl-L-methionine</name>
        <dbReference type="ChEBI" id="CHEBI:59789"/>
    </ligand>
</feature>
<evidence type="ECO:0000259" key="10">
    <source>
        <dbReference type="SMART" id="SM00650"/>
    </source>
</evidence>
<dbReference type="AlphaFoldDB" id="A0A109BDP3"/>
<dbReference type="NCBIfam" id="TIGR00755">
    <property type="entry name" value="ksgA"/>
    <property type="match status" value="1"/>
</dbReference>
<dbReference type="PANTHER" id="PTHR11727:SF7">
    <property type="entry name" value="DIMETHYLADENOSINE TRANSFERASE-RELATED"/>
    <property type="match status" value="1"/>
</dbReference>
<dbReference type="InterPro" id="IPR023165">
    <property type="entry name" value="rRNA_Ade_diMease-like_C"/>
</dbReference>
<feature type="binding site" evidence="7 8">
    <location>
        <position position="118"/>
    </location>
    <ligand>
        <name>S-adenosyl-L-methionine</name>
        <dbReference type="ChEBI" id="CHEBI:59789"/>
    </ligand>
</feature>
<proteinExistence type="inferred from homology"/>
<keyword evidence="5 7" id="KW-0949">S-adenosyl-L-methionine</keyword>